<sequence>MTIQSHLLILSFSRVFHITMSMFCADQVYGHIGTSSGVTSGETHMSEAKDGRREEDRMVTGEESAGEGDALFGMVSKMRDRKLSTFFLHRERRFKDGVGLLLRSIAAEDEGDVEEEQV</sequence>
<dbReference type="Proteomes" id="UP000807025">
    <property type="component" value="Unassembled WGS sequence"/>
</dbReference>
<evidence type="ECO:0000313" key="4">
    <source>
        <dbReference type="Proteomes" id="UP000807025"/>
    </source>
</evidence>
<dbReference type="AlphaFoldDB" id="A0A9P6D8K2"/>
<feature type="compositionally biased region" description="Polar residues" evidence="1">
    <location>
        <begin position="34"/>
        <end position="43"/>
    </location>
</feature>
<proteinExistence type="predicted"/>
<feature type="signal peptide" evidence="2">
    <location>
        <begin position="1"/>
        <end position="30"/>
    </location>
</feature>
<reference evidence="3" key="1">
    <citation type="submission" date="2020-11" db="EMBL/GenBank/DDBJ databases">
        <authorList>
            <consortium name="DOE Joint Genome Institute"/>
            <person name="Ahrendt S."/>
            <person name="Riley R."/>
            <person name="Andreopoulos W."/>
            <person name="Labutti K."/>
            <person name="Pangilinan J."/>
            <person name="Ruiz-Duenas F.J."/>
            <person name="Barrasa J.M."/>
            <person name="Sanchez-Garcia M."/>
            <person name="Camarero S."/>
            <person name="Miyauchi S."/>
            <person name="Serrano A."/>
            <person name="Linde D."/>
            <person name="Babiker R."/>
            <person name="Drula E."/>
            <person name="Ayuso-Fernandez I."/>
            <person name="Pacheco R."/>
            <person name="Padilla G."/>
            <person name="Ferreira P."/>
            <person name="Barriuso J."/>
            <person name="Kellner H."/>
            <person name="Castanera R."/>
            <person name="Alfaro M."/>
            <person name="Ramirez L."/>
            <person name="Pisabarro A.G."/>
            <person name="Kuo A."/>
            <person name="Tritt A."/>
            <person name="Lipzen A."/>
            <person name="He G."/>
            <person name="Yan M."/>
            <person name="Ng V."/>
            <person name="Cullen D."/>
            <person name="Martin F."/>
            <person name="Rosso M.-N."/>
            <person name="Henrissat B."/>
            <person name="Hibbett D."/>
            <person name="Martinez A.T."/>
            <person name="Grigoriev I.V."/>
        </authorList>
    </citation>
    <scope>NUCLEOTIDE SEQUENCE</scope>
    <source>
        <strain evidence="3">ATCC 90797</strain>
    </source>
</reference>
<organism evidence="3 4">
    <name type="scientific">Pleurotus eryngii</name>
    <name type="common">Boletus of the steppes</name>
    <dbReference type="NCBI Taxonomy" id="5323"/>
    <lineage>
        <taxon>Eukaryota</taxon>
        <taxon>Fungi</taxon>
        <taxon>Dikarya</taxon>
        <taxon>Basidiomycota</taxon>
        <taxon>Agaricomycotina</taxon>
        <taxon>Agaricomycetes</taxon>
        <taxon>Agaricomycetidae</taxon>
        <taxon>Agaricales</taxon>
        <taxon>Pleurotineae</taxon>
        <taxon>Pleurotaceae</taxon>
        <taxon>Pleurotus</taxon>
    </lineage>
</organism>
<name>A0A9P6D8K2_PLEER</name>
<protein>
    <submittedName>
        <fullName evidence="3">Uncharacterized protein</fullName>
    </submittedName>
</protein>
<feature type="region of interest" description="Disordered" evidence="1">
    <location>
        <begin position="34"/>
        <end position="63"/>
    </location>
</feature>
<evidence type="ECO:0000313" key="3">
    <source>
        <dbReference type="EMBL" id="KAF9495307.1"/>
    </source>
</evidence>
<keyword evidence="2" id="KW-0732">Signal</keyword>
<accession>A0A9P6D8K2</accession>
<feature type="compositionally biased region" description="Basic and acidic residues" evidence="1">
    <location>
        <begin position="44"/>
        <end position="60"/>
    </location>
</feature>
<evidence type="ECO:0000256" key="2">
    <source>
        <dbReference type="SAM" id="SignalP"/>
    </source>
</evidence>
<feature type="chain" id="PRO_5040332794" evidence="2">
    <location>
        <begin position="31"/>
        <end position="118"/>
    </location>
</feature>
<keyword evidence="4" id="KW-1185">Reference proteome</keyword>
<comment type="caution">
    <text evidence="3">The sequence shown here is derived from an EMBL/GenBank/DDBJ whole genome shotgun (WGS) entry which is preliminary data.</text>
</comment>
<gene>
    <name evidence="3" type="ORF">BDN71DRAFT_1431070</name>
</gene>
<evidence type="ECO:0000256" key="1">
    <source>
        <dbReference type="SAM" id="MobiDB-lite"/>
    </source>
</evidence>
<dbReference type="EMBL" id="MU154563">
    <property type="protein sequence ID" value="KAF9495307.1"/>
    <property type="molecule type" value="Genomic_DNA"/>
</dbReference>